<feature type="transmembrane region" description="Helical" evidence="1">
    <location>
        <begin position="216"/>
        <end position="234"/>
    </location>
</feature>
<keyword evidence="1" id="KW-0812">Transmembrane</keyword>
<evidence type="ECO:0000256" key="1">
    <source>
        <dbReference type="SAM" id="Phobius"/>
    </source>
</evidence>
<protein>
    <submittedName>
        <fullName evidence="2">Uncharacterized protein</fullName>
    </submittedName>
</protein>
<gene>
    <name evidence="2" type="ORF">2_26</name>
</gene>
<feature type="transmembrane region" description="Helical" evidence="1">
    <location>
        <begin position="352"/>
        <end position="379"/>
    </location>
</feature>
<feature type="transmembrane region" description="Helical" evidence="1">
    <location>
        <begin position="56"/>
        <end position="75"/>
    </location>
</feature>
<feature type="transmembrane region" description="Helical" evidence="1">
    <location>
        <begin position="160"/>
        <end position="177"/>
    </location>
</feature>
<proteinExistence type="predicted"/>
<feature type="transmembrane region" description="Helical" evidence="1">
    <location>
        <begin position="315"/>
        <end position="336"/>
    </location>
</feature>
<keyword evidence="1" id="KW-0472">Membrane</keyword>
<keyword evidence="1" id="KW-1133">Transmembrane helix</keyword>
<dbReference type="EMBL" id="MK250086">
    <property type="protein sequence ID" value="QDY51954.1"/>
    <property type="molecule type" value="Genomic_DNA"/>
</dbReference>
<evidence type="ECO:0000313" key="2">
    <source>
        <dbReference type="EMBL" id="QDY51954.1"/>
    </source>
</evidence>
<name>A0A5B8IPT9_9VIRU</name>
<feature type="transmembrane region" description="Helical" evidence="1">
    <location>
        <begin position="273"/>
        <end position="294"/>
    </location>
</feature>
<sequence>MLDTLKLFFYKLTYYFTSPINIHIDNEDCADYNLYGPRLANMIEVTQYFIWRKFSLILGIPFLLTTIVLNIVNYFNIKKNIEYYQNQNYTHLNNQELYEENNFNNIRNRTEQFIELLNSGKTLDYILFYNIFSSVCMFIELLFLILIIKKQKVWYTSKKIMFIYAWFSYFWIYFIYLNPVINYFKLEYNHNNSITQQNYLYSYSFTYVLYKLLKEIIPLSLCFFSAFLWSVVNVKCLFPNSIYVGYLYNYSTYVFFMTSGTILLVINQLMSNIMFSLSIGSFILGIYITSYCYGKRLKYFYTDNKNLKEYNFRLNLMKNIFLSISLLLCLAFLMLYDNPFNHGIYKFYKTDIFYFICKIIYKIIFYKVWCCDILISWILNTEKYRDIYKIELHAFNDKMKYIERQLYEDKYTILN</sequence>
<accession>A0A5B8IPT9</accession>
<feature type="transmembrane region" description="Helical" evidence="1">
    <location>
        <begin position="246"/>
        <end position="267"/>
    </location>
</feature>
<reference evidence="2" key="1">
    <citation type="submission" date="2018-11" db="EMBL/GenBank/DDBJ databases">
        <title>A distinct lineage of giant viruses engineers rhodopsin photosystems in predatory marine eukaryotes.</title>
        <authorList>
            <person name="Needham D.M."/>
            <person name="Yoshizawa S."/>
            <person name="Hosaka T."/>
            <person name="Poirier C."/>
            <person name="Choi C.-J."/>
            <person name="Hehenberger E."/>
            <person name="Irwin N.A.T."/>
            <person name="Wilken S."/>
            <person name="Yung C.-M."/>
            <person name="Bachy C."/>
            <person name="Kurihara R."/>
            <person name="Nakajima Y."/>
            <person name="Kojima K."/>
            <person name="Kimura-Someya T."/>
            <person name="Leonard G."/>
            <person name="Malmstrom R.R."/>
            <person name="Mende D."/>
            <person name="Olson D.K."/>
            <person name="Sudo Y."/>
            <person name="Sudek S."/>
            <person name="Richards T.A."/>
            <person name="DeLong E.F."/>
            <person name="Keeling P.J."/>
            <person name="Santoro A.E."/>
            <person name="Shirouzu M."/>
            <person name="Iwasaki W."/>
            <person name="Worden A.Z."/>
        </authorList>
    </citation>
    <scope>NUCLEOTIDE SEQUENCE</scope>
</reference>
<feature type="transmembrane region" description="Helical" evidence="1">
    <location>
        <begin position="126"/>
        <end position="148"/>
    </location>
</feature>
<organism evidence="2">
    <name type="scientific">Mimiviridae sp. ChoanoV1</name>
    <dbReference type="NCBI Taxonomy" id="2596887"/>
    <lineage>
        <taxon>Viruses</taxon>
        <taxon>Varidnaviria</taxon>
        <taxon>Bamfordvirae</taxon>
        <taxon>Nucleocytoviricota</taxon>
        <taxon>Megaviricetes</taxon>
        <taxon>Imitervirales</taxon>
        <taxon>Schizomimiviridae</taxon>
    </lineage>
</organism>